<feature type="non-terminal residue" evidence="3">
    <location>
        <position position="1"/>
    </location>
</feature>
<keyword evidence="4" id="KW-1185">Reference proteome</keyword>
<evidence type="ECO:0000256" key="2">
    <source>
        <dbReference type="SAM" id="Phobius"/>
    </source>
</evidence>
<organism evidence="3 4">
    <name type="scientific">Prorocentrum cordatum</name>
    <dbReference type="NCBI Taxonomy" id="2364126"/>
    <lineage>
        <taxon>Eukaryota</taxon>
        <taxon>Sar</taxon>
        <taxon>Alveolata</taxon>
        <taxon>Dinophyceae</taxon>
        <taxon>Prorocentrales</taxon>
        <taxon>Prorocentraceae</taxon>
        <taxon>Prorocentrum</taxon>
    </lineage>
</organism>
<name>A0ABN9RK01_9DINO</name>
<evidence type="ECO:0000313" key="3">
    <source>
        <dbReference type="EMBL" id="CAK0818092.1"/>
    </source>
</evidence>
<comment type="caution">
    <text evidence="3">The sequence shown here is derived from an EMBL/GenBank/DDBJ whole genome shotgun (WGS) entry which is preliminary data.</text>
</comment>
<sequence>TIQESPDARRVENGQRGNVHLVFLPQFVWPLWFRILHTLTYIFIEFLRLSAKSWRAQQFASLPCLPAARSPSRTALFFCSPAASSVSEGMLVVDGEEHFSFVEGSFGPLPESAPTWCKNETQLTWAQRKERMQQHQTLEWTKKMVKQMREQNETVPAWMDKMVTDDENRGKTRWAVQESRRLRSEGKEVPKWMDELVQEDAKWANRWAACKAAELKEANQEVPQWMIENGRKGTMEAAAERAAELQEEIDEMEEEKDKEVAVVDAQGDIQAAEQRMLAKKRGFAAKTVSSQFHVLEAALEELESAEGEMRNDGMSQASSHRFKQALHKARTASEMLNRLLERKGSMLMTQMSAAQ</sequence>
<feature type="transmembrane region" description="Helical" evidence="2">
    <location>
        <begin position="27"/>
        <end position="47"/>
    </location>
</feature>
<keyword evidence="1" id="KW-0175">Coiled coil</keyword>
<evidence type="ECO:0000256" key="1">
    <source>
        <dbReference type="SAM" id="Coils"/>
    </source>
</evidence>
<gene>
    <name evidence="3" type="ORF">PCOR1329_LOCUS20465</name>
</gene>
<evidence type="ECO:0000313" key="4">
    <source>
        <dbReference type="Proteomes" id="UP001189429"/>
    </source>
</evidence>
<proteinExistence type="predicted"/>
<keyword evidence="2" id="KW-1133">Transmembrane helix</keyword>
<feature type="coiled-coil region" evidence="1">
    <location>
        <begin position="235"/>
        <end position="262"/>
    </location>
</feature>
<keyword evidence="2" id="KW-0812">Transmembrane</keyword>
<dbReference type="EMBL" id="CAUYUJ010006648">
    <property type="protein sequence ID" value="CAK0818092.1"/>
    <property type="molecule type" value="Genomic_DNA"/>
</dbReference>
<keyword evidence="2" id="KW-0472">Membrane</keyword>
<reference evidence="3" key="1">
    <citation type="submission" date="2023-10" db="EMBL/GenBank/DDBJ databases">
        <authorList>
            <person name="Chen Y."/>
            <person name="Shah S."/>
            <person name="Dougan E. K."/>
            <person name="Thang M."/>
            <person name="Chan C."/>
        </authorList>
    </citation>
    <scope>NUCLEOTIDE SEQUENCE [LARGE SCALE GENOMIC DNA]</scope>
</reference>
<protein>
    <submittedName>
        <fullName evidence="3">Uncharacterized protein</fullName>
    </submittedName>
</protein>
<accession>A0ABN9RK01</accession>
<dbReference type="Proteomes" id="UP001189429">
    <property type="component" value="Unassembled WGS sequence"/>
</dbReference>